<name>A0A316HZ35_9SPHI</name>
<evidence type="ECO:0000313" key="2">
    <source>
        <dbReference type="Proteomes" id="UP000245678"/>
    </source>
</evidence>
<accession>A0A316HZ35</accession>
<reference evidence="1 2" key="1">
    <citation type="submission" date="2018-05" db="EMBL/GenBank/DDBJ databases">
        <title>Genomic Encyclopedia of Archaeal and Bacterial Type Strains, Phase II (KMG-II): from individual species to whole genera.</title>
        <authorList>
            <person name="Goeker M."/>
        </authorList>
    </citation>
    <scope>NUCLEOTIDE SEQUENCE [LARGE SCALE GENOMIC DNA]</scope>
    <source>
        <strain evidence="1 2">DSM 19975</strain>
    </source>
</reference>
<gene>
    <name evidence="1" type="ORF">LX99_00797</name>
</gene>
<protein>
    <submittedName>
        <fullName evidence="1">Uncharacterized protein</fullName>
    </submittedName>
</protein>
<sequence length="49" mass="5823">MKLFELKSHMGYFCGTNWDRTSDTRIFSPFDNVYILLNVNLLEVFFVSL</sequence>
<evidence type="ECO:0000313" key="1">
    <source>
        <dbReference type="EMBL" id="PWK80332.1"/>
    </source>
</evidence>
<keyword evidence="2" id="KW-1185">Reference proteome</keyword>
<dbReference type="AlphaFoldDB" id="A0A316HZ35"/>
<dbReference type="Proteomes" id="UP000245678">
    <property type="component" value="Unassembled WGS sequence"/>
</dbReference>
<dbReference type="EMBL" id="QGHA01000001">
    <property type="protein sequence ID" value="PWK80332.1"/>
    <property type="molecule type" value="Genomic_DNA"/>
</dbReference>
<proteinExistence type="predicted"/>
<organism evidence="1 2">
    <name type="scientific">Mucilaginibacter oryzae</name>
    <dbReference type="NCBI Taxonomy" id="468058"/>
    <lineage>
        <taxon>Bacteria</taxon>
        <taxon>Pseudomonadati</taxon>
        <taxon>Bacteroidota</taxon>
        <taxon>Sphingobacteriia</taxon>
        <taxon>Sphingobacteriales</taxon>
        <taxon>Sphingobacteriaceae</taxon>
        <taxon>Mucilaginibacter</taxon>
    </lineage>
</organism>
<comment type="caution">
    <text evidence="1">The sequence shown here is derived from an EMBL/GenBank/DDBJ whole genome shotgun (WGS) entry which is preliminary data.</text>
</comment>